<feature type="signal peptide" evidence="1">
    <location>
        <begin position="1"/>
        <end position="24"/>
    </location>
</feature>
<sequence>MPGCNIGLRLATVVCLFLPVLVFSVSPDPEERLQLFLYNTKSEDVEASLEGFPPTVPVQSSQNLSEACTRKDVNREDQTIHDEIMIQRIYSQKERLSFLKAGPLEVLGSFLSSKPRNAATLAMNAAFPQMCIHLIGTRLRLWEEIQCQPDTWLTKEIKNRIEENLPLFGGLSGVKVQAGRAEFTALEFVICLNSAADHAKTASAFDEAFQEDAEGLEAVRKVLKRLPVTAVLRLQEFVVNNEVPHPDSWKSVAVEASKYEIEVGLKTLKEDRTAETAPIWRLRVGPLCFKEEAQKKGHSLAIVADALVEVDALKSAAFQISRKTLRRASTALKEMSYEKGNLVRQWMSRLVDTRERTLKWCRDTRSLLMTSALGVIEGDVGDEEAQKEAQTIEGVVASMRVQIAEEAETGREEMERAVEAKHVSDGEETNEWKRKFDNCRENLLERLFENYRATQLLPACQSGGFGFGGR</sequence>
<protein>
    <submittedName>
        <fullName evidence="2">Uncharacterized protein</fullName>
    </submittedName>
</protein>
<evidence type="ECO:0000256" key="1">
    <source>
        <dbReference type="SAM" id="SignalP"/>
    </source>
</evidence>
<name>A0A0G4HCE3_9ALVE</name>
<dbReference type="AlphaFoldDB" id="A0A0G4HCE3"/>
<keyword evidence="1" id="KW-0732">Signal</keyword>
<proteinExistence type="predicted"/>
<feature type="chain" id="PRO_5005191660" evidence="1">
    <location>
        <begin position="25"/>
        <end position="470"/>
    </location>
</feature>
<accession>A0A0G4HCE3</accession>
<dbReference type="EMBL" id="CDMZ01002257">
    <property type="protein sequence ID" value="CEM41547.1"/>
    <property type="molecule type" value="Genomic_DNA"/>
</dbReference>
<evidence type="ECO:0000313" key="2">
    <source>
        <dbReference type="EMBL" id="CEM41547.1"/>
    </source>
</evidence>
<gene>
    <name evidence="2" type="ORF">Cvel_6271</name>
</gene>
<organism evidence="2">
    <name type="scientific">Chromera velia CCMP2878</name>
    <dbReference type="NCBI Taxonomy" id="1169474"/>
    <lineage>
        <taxon>Eukaryota</taxon>
        <taxon>Sar</taxon>
        <taxon>Alveolata</taxon>
        <taxon>Colpodellida</taxon>
        <taxon>Chromeraceae</taxon>
        <taxon>Chromera</taxon>
    </lineage>
</organism>
<reference evidence="2" key="1">
    <citation type="submission" date="2014-11" db="EMBL/GenBank/DDBJ databases">
        <authorList>
            <person name="Otto D Thomas"/>
            <person name="Naeem Raeece"/>
        </authorList>
    </citation>
    <scope>NUCLEOTIDE SEQUENCE</scope>
</reference>
<dbReference type="VEuPathDB" id="CryptoDB:Cvel_6271"/>